<accession>A0AAD6U1J5</accession>
<dbReference type="InterPro" id="IPR040976">
    <property type="entry name" value="Pkinase_fungal"/>
</dbReference>
<dbReference type="EMBL" id="JARJCN010000040">
    <property type="protein sequence ID" value="KAJ7083669.1"/>
    <property type="molecule type" value="Genomic_DNA"/>
</dbReference>
<dbReference type="Proteomes" id="UP001222325">
    <property type="component" value="Unassembled WGS sequence"/>
</dbReference>
<evidence type="ECO:0000259" key="1">
    <source>
        <dbReference type="Pfam" id="PF17667"/>
    </source>
</evidence>
<dbReference type="PANTHER" id="PTHR38248">
    <property type="entry name" value="FUNK1 6"/>
    <property type="match status" value="1"/>
</dbReference>
<evidence type="ECO:0000313" key="2">
    <source>
        <dbReference type="EMBL" id="KAJ7083669.1"/>
    </source>
</evidence>
<keyword evidence="3" id="KW-1185">Reference proteome</keyword>
<feature type="domain" description="Fungal-type protein kinase" evidence="1">
    <location>
        <begin position="58"/>
        <end position="186"/>
    </location>
</feature>
<reference evidence="2" key="1">
    <citation type="submission" date="2023-03" db="EMBL/GenBank/DDBJ databases">
        <title>Massive genome expansion in bonnet fungi (Mycena s.s.) driven by repeated elements and novel gene families across ecological guilds.</title>
        <authorList>
            <consortium name="Lawrence Berkeley National Laboratory"/>
            <person name="Harder C.B."/>
            <person name="Miyauchi S."/>
            <person name="Viragh M."/>
            <person name="Kuo A."/>
            <person name="Thoen E."/>
            <person name="Andreopoulos B."/>
            <person name="Lu D."/>
            <person name="Skrede I."/>
            <person name="Drula E."/>
            <person name="Henrissat B."/>
            <person name="Morin E."/>
            <person name="Kohler A."/>
            <person name="Barry K."/>
            <person name="LaButti K."/>
            <person name="Morin E."/>
            <person name="Salamov A."/>
            <person name="Lipzen A."/>
            <person name="Mereny Z."/>
            <person name="Hegedus B."/>
            <person name="Baldrian P."/>
            <person name="Stursova M."/>
            <person name="Weitz H."/>
            <person name="Taylor A."/>
            <person name="Grigoriev I.V."/>
            <person name="Nagy L.G."/>
            <person name="Martin F."/>
            <person name="Kauserud H."/>
        </authorList>
    </citation>
    <scope>NUCLEOTIDE SEQUENCE</scope>
    <source>
        <strain evidence="2">CBHHK173m</strain>
    </source>
</reference>
<name>A0AAD6U1J5_9AGAR</name>
<proteinExistence type="predicted"/>
<protein>
    <recommendedName>
        <fullName evidence="1">Fungal-type protein kinase domain-containing protein</fullName>
    </recommendedName>
</protein>
<dbReference type="AlphaFoldDB" id="A0AAD6U1J5"/>
<comment type="caution">
    <text evidence="2">The sequence shown here is derived from an EMBL/GenBank/DDBJ whole genome shotgun (WGS) entry which is preliminary data.</text>
</comment>
<dbReference type="Pfam" id="PF17667">
    <property type="entry name" value="Pkinase_fungal"/>
    <property type="match status" value="1"/>
</dbReference>
<gene>
    <name evidence="2" type="ORF">B0H15DRAFT_418218</name>
</gene>
<evidence type="ECO:0000313" key="3">
    <source>
        <dbReference type="Proteomes" id="UP001222325"/>
    </source>
</evidence>
<sequence>MYVGYISDSKGRPTVTVVDKSVVYSTESTMVIRDVIRCEKNKAETCVQSSLAIEELLPLRDAKGPRDLLAALLHVMTGYLHLFDKGWQLRTISSLDVHLNAAPTFEETPWLDCHPYGLKHRRGILIDGGESELIKWREAREPGTHRSGTLPFMSQDRLDAMDWPSNTGHTALDDLESFIWVLVWECLHQGKSLDSLSNWDLKSLSQIRDLKKSFLSPLRFLLAQWAGIRLEGIIQMADLEEIRSGLSTDDSDAAAQVLDRMDVLCRKTGLEYVRAGLEHLQNLQESWLPTTEAA</sequence>
<organism evidence="2 3">
    <name type="scientific">Mycena belliarum</name>
    <dbReference type="NCBI Taxonomy" id="1033014"/>
    <lineage>
        <taxon>Eukaryota</taxon>
        <taxon>Fungi</taxon>
        <taxon>Dikarya</taxon>
        <taxon>Basidiomycota</taxon>
        <taxon>Agaricomycotina</taxon>
        <taxon>Agaricomycetes</taxon>
        <taxon>Agaricomycetidae</taxon>
        <taxon>Agaricales</taxon>
        <taxon>Marasmiineae</taxon>
        <taxon>Mycenaceae</taxon>
        <taxon>Mycena</taxon>
    </lineage>
</organism>
<dbReference type="PANTHER" id="PTHR38248:SF2">
    <property type="entry name" value="FUNK1 11"/>
    <property type="match status" value="1"/>
</dbReference>